<feature type="transmembrane region" description="Helical" evidence="6">
    <location>
        <begin position="59"/>
        <end position="79"/>
    </location>
</feature>
<name>A0A316WA51_9BASI</name>
<evidence type="ECO:0000256" key="4">
    <source>
        <dbReference type="ARBA" id="ARBA00022989"/>
    </source>
</evidence>
<dbReference type="Proteomes" id="UP000245783">
    <property type="component" value="Unassembled WGS sequence"/>
</dbReference>
<evidence type="ECO:0000256" key="3">
    <source>
        <dbReference type="ARBA" id="ARBA00022692"/>
    </source>
</evidence>
<dbReference type="AlphaFoldDB" id="A0A316WA51"/>
<gene>
    <name evidence="7" type="ORF">IE81DRAFT_344414</name>
</gene>
<organism evidence="7 8">
    <name type="scientific">Ceraceosorus guamensis</name>
    <dbReference type="NCBI Taxonomy" id="1522189"/>
    <lineage>
        <taxon>Eukaryota</taxon>
        <taxon>Fungi</taxon>
        <taxon>Dikarya</taxon>
        <taxon>Basidiomycota</taxon>
        <taxon>Ustilaginomycotina</taxon>
        <taxon>Exobasidiomycetes</taxon>
        <taxon>Ceraceosorales</taxon>
        <taxon>Ceraceosoraceae</taxon>
        <taxon>Ceraceosorus</taxon>
    </lineage>
</organism>
<dbReference type="RefSeq" id="XP_025373098.1">
    <property type="nucleotide sequence ID" value="XM_025515803.1"/>
</dbReference>
<protein>
    <recommendedName>
        <fullName evidence="9">Membrane magnesium transporter</fullName>
    </recommendedName>
</protein>
<keyword evidence="5 6" id="KW-0472">Membrane</keyword>
<evidence type="ECO:0000256" key="6">
    <source>
        <dbReference type="SAM" id="Phobius"/>
    </source>
</evidence>
<evidence type="ECO:0000256" key="1">
    <source>
        <dbReference type="ARBA" id="ARBA00004127"/>
    </source>
</evidence>
<evidence type="ECO:0008006" key="9">
    <source>
        <dbReference type="Google" id="ProtNLM"/>
    </source>
</evidence>
<keyword evidence="4 6" id="KW-1133">Transmembrane helix</keyword>
<dbReference type="InterPro" id="IPR018937">
    <property type="entry name" value="MMgT"/>
</dbReference>
<reference evidence="7 8" key="1">
    <citation type="journal article" date="2018" name="Mol. Biol. Evol.">
        <title>Broad Genomic Sampling Reveals a Smut Pathogenic Ancestry of the Fungal Clade Ustilaginomycotina.</title>
        <authorList>
            <person name="Kijpornyongpan T."/>
            <person name="Mondo S.J."/>
            <person name="Barry K."/>
            <person name="Sandor L."/>
            <person name="Lee J."/>
            <person name="Lipzen A."/>
            <person name="Pangilinan J."/>
            <person name="LaButti K."/>
            <person name="Hainaut M."/>
            <person name="Henrissat B."/>
            <person name="Grigoriev I.V."/>
            <person name="Spatafora J.W."/>
            <person name="Aime M.C."/>
        </authorList>
    </citation>
    <scope>NUCLEOTIDE SEQUENCE [LARGE SCALE GENOMIC DNA]</scope>
    <source>
        <strain evidence="7 8">MCA 4658</strain>
    </source>
</reference>
<evidence type="ECO:0000256" key="2">
    <source>
        <dbReference type="ARBA" id="ARBA00006109"/>
    </source>
</evidence>
<dbReference type="GO" id="GO:0012505">
    <property type="term" value="C:endomembrane system"/>
    <property type="evidence" value="ECO:0007669"/>
    <property type="project" value="UniProtKB-SubCell"/>
</dbReference>
<comment type="similarity">
    <text evidence="2">Belongs to the membrane magnesium transporter (TC 1.A.67) family.</text>
</comment>
<keyword evidence="3 6" id="KW-0812">Transmembrane</keyword>
<dbReference type="GeneID" id="37037673"/>
<proteinExistence type="inferred from homology"/>
<sequence length="134" mass="14536">MSSTRSRRSSPAGRATLALGTIAFFHAAYSAYEYFSIRKSLGLVLADNALLADPSEGGLPASILLELLLALLLIAVGTLKTAQPLRQISWAAEWKGRTIDQVETRSNFMTFNHRGPFMLSEPRLAEQAVVAAKS</sequence>
<dbReference type="STRING" id="1522189.A0A316WA51"/>
<dbReference type="EMBL" id="KZ819353">
    <property type="protein sequence ID" value="PWN45938.1"/>
    <property type="molecule type" value="Genomic_DNA"/>
</dbReference>
<evidence type="ECO:0000313" key="8">
    <source>
        <dbReference type="Proteomes" id="UP000245783"/>
    </source>
</evidence>
<dbReference type="Pfam" id="PF10270">
    <property type="entry name" value="MMgT"/>
    <property type="match status" value="1"/>
</dbReference>
<keyword evidence="8" id="KW-1185">Reference proteome</keyword>
<dbReference type="InParanoid" id="A0A316WA51"/>
<comment type="subcellular location">
    <subcellularLocation>
        <location evidence="1">Endomembrane system</location>
        <topology evidence="1">Multi-pass membrane protein</topology>
    </subcellularLocation>
</comment>
<evidence type="ECO:0000313" key="7">
    <source>
        <dbReference type="EMBL" id="PWN45938.1"/>
    </source>
</evidence>
<evidence type="ECO:0000256" key="5">
    <source>
        <dbReference type="ARBA" id="ARBA00023136"/>
    </source>
</evidence>
<accession>A0A316WA51</accession>
<dbReference type="OrthoDB" id="44756at2759"/>